<organism evidence="2 3">
    <name type="scientific">Peltaster fructicola</name>
    <dbReference type="NCBI Taxonomy" id="286661"/>
    <lineage>
        <taxon>Eukaryota</taxon>
        <taxon>Fungi</taxon>
        <taxon>Dikarya</taxon>
        <taxon>Ascomycota</taxon>
        <taxon>Pezizomycotina</taxon>
        <taxon>Dothideomycetes</taxon>
        <taxon>Dothideomycetes incertae sedis</taxon>
        <taxon>Peltaster</taxon>
    </lineage>
</organism>
<feature type="region of interest" description="Disordered" evidence="1">
    <location>
        <begin position="1"/>
        <end position="28"/>
    </location>
</feature>
<sequence>MLQSPFSPFDQPLSVLAPRSTNLPPRRRFMPDGLTQACDKEAVPYAQRHIKKAPVQTQSQLRESRRQQHAIKIREQRDENQFQRRADDMLRLDFLEQKKNWELQQARLAELHNIEEDQEPSAQYDEHTMPIDLAELEQQEFEQQELQEMEALLDLLDTSYVENLQMSIAEDDRQSEHFGSDDGDDLNFLMDSITHGYNDNTTKEPQHGDYDNEQMDLT</sequence>
<feature type="compositionally biased region" description="Basic and acidic residues" evidence="1">
    <location>
        <begin position="171"/>
        <end position="180"/>
    </location>
</feature>
<feature type="compositionally biased region" description="Basic and acidic residues" evidence="1">
    <location>
        <begin position="201"/>
        <end position="210"/>
    </location>
</feature>
<accession>A0A6H0XUG4</accession>
<protein>
    <submittedName>
        <fullName evidence="2">Uncharacterized protein</fullName>
    </submittedName>
</protein>
<dbReference type="AlphaFoldDB" id="A0A6H0XUG4"/>
<evidence type="ECO:0000313" key="2">
    <source>
        <dbReference type="EMBL" id="QIW98294.1"/>
    </source>
</evidence>
<name>A0A6H0XUG4_9PEZI</name>
<dbReference type="Proteomes" id="UP000503462">
    <property type="component" value="Chromosome 2"/>
</dbReference>
<reference evidence="2 3" key="1">
    <citation type="journal article" date="2016" name="Sci. Rep.">
        <title>Peltaster fructicola genome reveals evolution from an invasive phytopathogen to an ectophytic parasite.</title>
        <authorList>
            <person name="Xu C."/>
            <person name="Chen H."/>
            <person name="Gleason M.L."/>
            <person name="Xu J.R."/>
            <person name="Liu H."/>
            <person name="Zhang R."/>
            <person name="Sun G."/>
        </authorList>
    </citation>
    <scope>NUCLEOTIDE SEQUENCE [LARGE SCALE GENOMIC DNA]</scope>
    <source>
        <strain evidence="2 3">LNHT1506</strain>
    </source>
</reference>
<evidence type="ECO:0000256" key="1">
    <source>
        <dbReference type="SAM" id="MobiDB-lite"/>
    </source>
</evidence>
<dbReference type="OrthoDB" id="5279705at2759"/>
<dbReference type="EMBL" id="CP051140">
    <property type="protein sequence ID" value="QIW98294.1"/>
    <property type="molecule type" value="Genomic_DNA"/>
</dbReference>
<evidence type="ECO:0000313" key="3">
    <source>
        <dbReference type="Proteomes" id="UP000503462"/>
    </source>
</evidence>
<gene>
    <name evidence="2" type="ORF">AMS68_003812</name>
</gene>
<keyword evidence="3" id="KW-1185">Reference proteome</keyword>
<proteinExistence type="predicted"/>
<feature type="region of interest" description="Disordered" evidence="1">
    <location>
        <begin position="171"/>
        <end position="218"/>
    </location>
</feature>